<feature type="domain" description="Amine oxidase" evidence="1">
    <location>
        <begin position="215"/>
        <end position="644"/>
    </location>
</feature>
<dbReference type="STRING" id="765440.A0A0C3EMD2"/>
<dbReference type="GO" id="GO:0001716">
    <property type="term" value="F:L-amino-acid oxidase activity"/>
    <property type="evidence" value="ECO:0007669"/>
    <property type="project" value="TreeGrafter"/>
</dbReference>
<dbReference type="Gene3D" id="3.90.660.10">
    <property type="match status" value="1"/>
</dbReference>
<dbReference type="Gene3D" id="3.50.50.60">
    <property type="entry name" value="FAD/NAD(P)-binding domain"/>
    <property type="match status" value="1"/>
</dbReference>
<organism evidence="2 3">
    <name type="scientific">Piloderma croceum (strain F 1598)</name>
    <dbReference type="NCBI Taxonomy" id="765440"/>
    <lineage>
        <taxon>Eukaryota</taxon>
        <taxon>Fungi</taxon>
        <taxon>Dikarya</taxon>
        <taxon>Basidiomycota</taxon>
        <taxon>Agaricomycotina</taxon>
        <taxon>Agaricomycetes</taxon>
        <taxon>Agaricomycetidae</taxon>
        <taxon>Atheliales</taxon>
        <taxon>Atheliaceae</taxon>
        <taxon>Piloderma</taxon>
    </lineage>
</organism>
<dbReference type="GO" id="GO:0009063">
    <property type="term" value="P:amino acid catabolic process"/>
    <property type="evidence" value="ECO:0007669"/>
    <property type="project" value="TreeGrafter"/>
</dbReference>
<dbReference type="Proteomes" id="UP000054166">
    <property type="component" value="Unassembled WGS sequence"/>
</dbReference>
<dbReference type="InterPro" id="IPR036188">
    <property type="entry name" value="FAD/NAD-bd_sf"/>
</dbReference>
<dbReference type="EMBL" id="KN833074">
    <property type="protein sequence ID" value="KIM73740.1"/>
    <property type="molecule type" value="Genomic_DNA"/>
</dbReference>
<protein>
    <recommendedName>
        <fullName evidence="1">Amine oxidase domain-containing protein</fullName>
    </recommendedName>
</protein>
<accession>A0A0C3EMD2</accession>
<dbReference type="Pfam" id="PF01593">
    <property type="entry name" value="Amino_oxidase"/>
    <property type="match status" value="1"/>
</dbReference>
<reference evidence="2 3" key="1">
    <citation type="submission" date="2014-04" db="EMBL/GenBank/DDBJ databases">
        <authorList>
            <consortium name="DOE Joint Genome Institute"/>
            <person name="Kuo A."/>
            <person name="Tarkka M."/>
            <person name="Buscot F."/>
            <person name="Kohler A."/>
            <person name="Nagy L.G."/>
            <person name="Floudas D."/>
            <person name="Copeland A."/>
            <person name="Barry K.W."/>
            <person name="Cichocki N."/>
            <person name="Veneault-Fourrey C."/>
            <person name="LaButti K."/>
            <person name="Lindquist E.A."/>
            <person name="Lipzen A."/>
            <person name="Lundell T."/>
            <person name="Morin E."/>
            <person name="Murat C."/>
            <person name="Sun H."/>
            <person name="Tunlid A."/>
            <person name="Henrissat B."/>
            <person name="Grigoriev I.V."/>
            <person name="Hibbett D.S."/>
            <person name="Martin F."/>
            <person name="Nordberg H.P."/>
            <person name="Cantor M.N."/>
            <person name="Hua S.X."/>
        </authorList>
    </citation>
    <scope>NUCLEOTIDE SEQUENCE [LARGE SCALE GENOMIC DNA]</scope>
    <source>
        <strain evidence="2 3">F 1598</strain>
    </source>
</reference>
<sequence>MVRPTCTMAGGPVAKLEVPPKWSTKITVVSRQVYYQIARVTYPGKSHYFMSGWGQASETMVDVTIRSDNITITSQSIPLTVDFTFFHTKDLARSRKTFDNWLSHKLTITTQSQPAEVSNDCVIFSLAVQDVPGQPPGGGQVEDIVATIVLVSDEAPPAEETPLASNATFEGARQSVDNFQANSGIPEEDLTPGPAYIPPPHLAALPVGIIGAGAAGLYTAMILDSLGIKYEILEASGRHGGRLYTYQFTKQQGPYQYYDVGAMRYPDVIFMKRTFDLVRNKLKIGHKLIPYIGANDKSFLHFNGRRVTKAAYKLSDQGGISTADTFRVGITANNRGGYVPEQYLVQGHEALFAQALAPLRQYFVDLPFPEAFQKLMIHDAYTVRDYLAMHWKYPNAVVRWIETMEWRTAMFDASLTETVLASLVFSDPRSRSEGKDINWFCFDGGSCVLSDAMLNAILTKPKYHQRVTSIKDVAEDSNQTLSVVIDRSGDPNLSNNTETTKKYSNIISTLPLSVLRTVDLDDVYLSTSQRAALRELLYTPSIKVGIQFKSAWWEQLDIIGGQSYTDRPVRVIVYPSYGPGPRKSNVLIASYNGMQDSQRLGALMRGRGTSEEKTLLNLIMKDLAAVHNLPIDNLWKEYIDYHPWDWYGDSNTLGEHIPDISRYRLTLECMF</sequence>
<dbReference type="SUPFAM" id="SSF54373">
    <property type="entry name" value="FAD-linked reductases, C-terminal domain"/>
    <property type="match status" value="1"/>
</dbReference>
<dbReference type="OrthoDB" id="7777654at2759"/>
<proteinExistence type="predicted"/>
<dbReference type="InterPro" id="IPR050281">
    <property type="entry name" value="Flavin_monoamine_oxidase"/>
</dbReference>
<dbReference type="SUPFAM" id="SSF51905">
    <property type="entry name" value="FAD/NAD(P)-binding domain"/>
    <property type="match status" value="1"/>
</dbReference>
<gene>
    <name evidence="2" type="ORF">PILCRDRAFT_719225</name>
</gene>
<reference evidence="3" key="2">
    <citation type="submission" date="2015-01" db="EMBL/GenBank/DDBJ databases">
        <title>Evolutionary Origins and Diversification of the Mycorrhizal Mutualists.</title>
        <authorList>
            <consortium name="DOE Joint Genome Institute"/>
            <consortium name="Mycorrhizal Genomics Consortium"/>
            <person name="Kohler A."/>
            <person name="Kuo A."/>
            <person name="Nagy L.G."/>
            <person name="Floudas D."/>
            <person name="Copeland A."/>
            <person name="Barry K.W."/>
            <person name="Cichocki N."/>
            <person name="Veneault-Fourrey C."/>
            <person name="LaButti K."/>
            <person name="Lindquist E.A."/>
            <person name="Lipzen A."/>
            <person name="Lundell T."/>
            <person name="Morin E."/>
            <person name="Murat C."/>
            <person name="Riley R."/>
            <person name="Ohm R."/>
            <person name="Sun H."/>
            <person name="Tunlid A."/>
            <person name="Henrissat B."/>
            <person name="Grigoriev I.V."/>
            <person name="Hibbett D.S."/>
            <person name="Martin F."/>
        </authorList>
    </citation>
    <scope>NUCLEOTIDE SEQUENCE [LARGE SCALE GENOMIC DNA]</scope>
    <source>
        <strain evidence="3">F 1598</strain>
    </source>
</reference>
<dbReference type="HOGENOM" id="CLU_004498_8_1_1"/>
<evidence type="ECO:0000259" key="1">
    <source>
        <dbReference type="Pfam" id="PF01593"/>
    </source>
</evidence>
<dbReference type="InterPro" id="IPR002937">
    <property type="entry name" value="Amino_oxidase"/>
</dbReference>
<name>A0A0C3EMD2_PILCF</name>
<evidence type="ECO:0000313" key="2">
    <source>
        <dbReference type="EMBL" id="KIM73740.1"/>
    </source>
</evidence>
<dbReference type="PANTHER" id="PTHR10742">
    <property type="entry name" value="FLAVIN MONOAMINE OXIDASE"/>
    <property type="match status" value="1"/>
</dbReference>
<dbReference type="PANTHER" id="PTHR10742:SF342">
    <property type="entry name" value="AMINE OXIDASE"/>
    <property type="match status" value="1"/>
</dbReference>
<dbReference type="AlphaFoldDB" id="A0A0C3EMD2"/>
<evidence type="ECO:0000313" key="3">
    <source>
        <dbReference type="Proteomes" id="UP000054166"/>
    </source>
</evidence>
<keyword evidence="3" id="KW-1185">Reference proteome</keyword>
<dbReference type="Gene3D" id="1.10.405.10">
    <property type="entry name" value="Guanine Nucleotide Dissociation Inhibitor, domain 1"/>
    <property type="match status" value="1"/>
</dbReference>
<dbReference type="InParanoid" id="A0A0C3EMD2"/>